<keyword evidence="2" id="KW-1185">Reference proteome</keyword>
<proteinExistence type="predicted"/>
<sequence length="154" mass="16958">MRSGIVSLILAFSCAVNAMPTILTSPDHRSGTHVMSRDQGQKIIWYFLIPDGAKFVNDNHVGAQTAAESIMGALLSYNGTPRRKIGTADFVGDPDHFNFNIESSATIDFVDCPCKGRLDLDRTTGEGEMRLNGKNTRGYKRLDFTFKLVNTRVG</sequence>
<comment type="caution">
    <text evidence="1">The sequence shown here is derived from an EMBL/GenBank/DDBJ whole genome shotgun (WGS) entry which is preliminary data.</text>
</comment>
<reference evidence="1" key="1">
    <citation type="submission" date="2022-08" db="EMBL/GenBank/DDBJ databases">
        <authorList>
            <consortium name="DOE Joint Genome Institute"/>
            <person name="Min B."/>
            <person name="Sierra-Patev S."/>
            <person name="Naranjo-Ortiz M."/>
            <person name="Looney B."/>
            <person name="Konkel Z."/>
            <person name="Slot J.C."/>
            <person name="Sakamoto Y."/>
            <person name="Steenwyk J.L."/>
            <person name="Rokas A."/>
            <person name="Carro J."/>
            <person name="Camarero S."/>
            <person name="Ferreira P."/>
            <person name="Molpeceres G."/>
            <person name="Ruiz-duenas F.J."/>
            <person name="Serrano A."/>
            <person name="Henrissat B."/>
            <person name="Drula E."/>
            <person name="Hughes K.W."/>
            <person name="Mata J.L."/>
            <person name="Ishikawa N.K."/>
            <person name="Vargas-Isla R."/>
            <person name="Ushijima S."/>
            <person name="Smith C.A."/>
            <person name="Ahrendt S."/>
            <person name="Andreopoulos W."/>
            <person name="He G."/>
            <person name="LaButti K."/>
            <person name="Lipzen A."/>
            <person name="Ng V."/>
            <person name="Riley R."/>
            <person name="Sandor L."/>
            <person name="Barry K."/>
            <person name="Martinez A.T."/>
            <person name="Xiao Y."/>
            <person name="Gibbons J.G."/>
            <person name="Terashima K."/>
            <person name="Hibbett D.S."/>
            <person name="Grigoriev I.V."/>
        </authorList>
    </citation>
    <scope>NUCLEOTIDE SEQUENCE</scope>
    <source>
        <strain evidence="1">ET3784</strain>
    </source>
</reference>
<dbReference type="Proteomes" id="UP001176059">
    <property type="component" value="Unassembled WGS sequence"/>
</dbReference>
<evidence type="ECO:0000313" key="1">
    <source>
        <dbReference type="EMBL" id="KAJ3736181.1"/>
    </source>
</evidence>
<evidence type="ECO:0000313" key="2">
    <source>
        <dbReference type="Proteomes" id="UP001176059"/>
    </source>
</evidence>
<dbReference type="AlphaFoldDB" id="A0AA38JHF7"/>
<dbReference type="EMBL" id="JANVFO010000006">
    <property type="protein sequence ID" value="KAJ3736181.1"/>
    <property type="molecule type" value="Genomic_DNA"/>
</dbReference>
<organism evidence="1 2">
    <name type="scientific">Lentinula guzmanii</name>
    <dbReference type="NCBI Taxonomy" id="2804957"/>
    <lineage>
        <taxon>Eukaryota</taxon>
        <taxon>Fungi</taxon>
        <taxon>Dikarya</taxon>
        <taxon>Basidiomycota</taxon>
        <taxon>Agaricomycotina</taxon>
        <taxon>Agaricomycetes</taxon>
        <taxon>Agaricomycetidae</taxon>
        <taxon>Agaricales</taxon>
        <taxon>Marasmiineae</taxon>
        <taxon>Omphalotaceae</taxon>
        <taxon>Lentinula</taxon>
    </lineage>
</organism>
<name>A0AA38JHF7_9AGAR</name>
<protein>
    <submittedName>
        <fullName evidence="1">Uncharacterized protein</fullName>
    </submittedName>
</protein>
<accession>A0AA38JHF7</accession>
<gene>
    <name evidence="1" type="ORF">DFJ43DRAFT_1036509</name>
</gene>
<reference evidence="1" key="2">
    <citation type="journal article" date="2023" name="Proc. Natl. Acad. Sci. U.S.A.">
        <title>A global phylogenomic analysis of the shiitake genus Lentinula.</title>
        <authorList>
            <person name="Sierra-Patev S."/>
            <person name="Min B."/>
            <person name="Naranjo-Ortiz M."/>
            <person name="Looney B."/>
            <person name="Konkel Z."/>
            <person name="Slot J.C."/>
            <person name="Sakamoto Y."/>
            <person name="Steenwyk J.L."/>
            <person name="Rokas A."/>
            <person name="Carro J."/>
            <person name="Camarero S."/>
            <person name="Ferreira P."/>
            <person name="Molpeceres G."/>
            <person name="Ruiz-Duenas F.J."/>
            <person name="Serrano A."/>
            <person name="Henrissat B."/>
            <person name="Drula E."/>
            <person name="Hughes K.W."/>
            <person name="Mata J.L."/>
            <person name="Ishikawa N.K."/>
            <person name="Vargas-Isla R."/>
            <person name="Ushijima S."/>
            <person name="Smith C.A."/>
            <person name="Donoghue J."/>
            <person name="Ahrendt S."/>
            <person name="Andreopoulos W."/>
            <person name="He G."/>
            <person name="LaButti K."/>
            <person name="Lipzen A."/>
            <person name="Ng V."/>
            <person name="Riley R."/>
            <person name="Sandor L."/>
            <person name="Barry K."/>
            <person name="Martinez A.T."/>
            <person name="Xiao Y."/>
            <person name="Gibbons J.G."/>
            <person name="Terashima K."/>
            <person name="Grigoriev I.V."/>
            <person name="Hibbett D."/>
        </authorList>
    </citation>
    <scope>NUCLEOTIDE SEQUENCE</scope>
    <source>
        <strain evidence="1">ET3784</strain>
    </source>
</reference>